<protein>
    <submittedName>
        <fullName evidence="2">Uncharacterized protein</fullName>
    </submittedName>
</protein>
<name>A0A5E4NBW0_9HEMI</name>
<organism evidence="2 3">
    <name type="scientific">Cinara cedri</name>
    <dbReference type="NCBI Taxonomy" id="506608"/>
    <lineage>
        <taxon>Eukaryota</taxon>
        <taxon>Metazoa</taxon>
        <taxon>Ecdysozoa</taxon>
        <taxon>Arthropoda</taxon>
        <taxon>Hexapoda</taxon>
        <taxon>Insecta</taxon>
        <taxon>Pterygota</taxon>
        <taxon>Neoptera</taxon>
        <taxon>Paraneoptera</taxon>
        <taxon>Hemiptera</taxon>
        <taxon>Sternorrhyncha</taxon>
        <taxon>Aphidomorpha</taxon>
        <taxon>Aphidoidea</taxon>
        <taxon>Aphididae</taxon>
        <taxon>Lachninae</taxon>
        <taxon>Cinara</taxon>
    </lineage>
</organism>
<gene>
    <name evidence="2" type="ORF">CINCED_3A000580</name>
</gene>
<reference evidence="2 3" key="1">
    <citation type="submission" date="2019-08" db="EMBL/GenBank/DDBJ databases">
        <authorList>
            <person name="Alioto T."/>
            <person name="Alioto T."/>
            <person name="Gomez Garrido J."/>
        </authorList>
    </citation>
    <scope>NUCLEOTIDE SEQUENCE [LARGE SCALE GENOMIC DNA]</scope>
</reference>
<keyword evidence="3" id="KW-1185">Reference proteome</keyword>
<sequence length="171" mass="18315">MPRPVFPVVRLPYDQPDRVARVLDAVRHELKASRRQSAIITAVAVAPTTTAATTVPAVPSRRSSPTMTARVHQQAREPEKILVDEPTGTSTNVYTDQTVVDQVTVGVRECTLTPKVKPEILVTAGVLPAGNVYLDNQGAATSPGSGPYLLVPPVNITAEICRPPLTPQYTS</sequence>
<evidence type="ECO:0000256" key="1">
    <source>
        <dbReference type="SAM" id="MobiDB-lite"/>
    </source>
</evidence>
<accession>A0A5E4NBW0</accession>
<evidence type="ECO:0000313" key="2">
    <source>
        <dbReference type="EMBL" id="VVC41177.1"/>
    </source>
</evidence>
<dbReference type="Proteomes" id="UP000325440">
    <property type="component" value="Unassembled WGS sequence"/>
</dbReference>
<dbReference type="EMBL" id="CABPRJ010001914">
    <property type="protein sequence ID" value="VVC41177.1"/>
    <property type="molecule type" value="Genomic_DNA"/>
</dbReference>
<evidence type="ECO:0000313" key="3">
    <source>
        <dbReference type="Proteomes" id="UP000325440"/>
    </source>
</evidence>
<proteinExistence type="predicted"/>
<dbReference type="OrthoDB" id="6613551at2759"/>
<dbReference type="AlphaFoldDB" id="A0A5E4NBW0"/>
<feature type="region of interest" description="Disordered" evidence="1">
    <location>
        <begin position="55"/>
        <end position="76"/>
    </location>
</feature>